<dbReference type="PROSITE" id="PS51072">
    <property type="entry name" value="MHD"/>
    <property type="match status" value="1"/>
</dbReference>
<dbReference type="OrthoDB" id="370884at2759"/>
<dbReference type="InterPro" id="IPR029044">
    <property type="entry name" value="Nucleotide-diphossugar_trans"/>
</dbReference>
<evidence type="ECO:0000256" key="2">
    <source>
        <dbReference type="ARBA" id="ARBA00012543"/>
    </source>
</evidence>
<evidence type="ECO:0000256" key="10">
    <source>
        <dbReference type="ARBA" id="ARBA00023136"/>
    </source>
</evidence>
<dbReference type="Gene3D" id="3.10.120.10">
    <property type="entry name" value="Cytochrome b5-like heme/steroid binding domain"/>
    <property type="match status" value="1"/>
</dbReference>
<evidence type="ECO:0000256" key="5">
    <source>
        <dbReference type="ARBA" id="ARBA00022676"/>
    </source>
</evidence>
<feature type="domain" description="DEK-C" evidence="16">
    <location>
        <begin position="1151"/>
        <end position="1206"/>
    </location>
</feature>
<keyword evidence="10 13" id="KW-0472">Membrane</keyword>
<feature type="transmembrane region" description="Helical" evidence="13">
    <location>
        <begin position="407"/>
        <end position="428"/>
    </location>
</feature>
<dbReference type="InterPro" id="IPR028565">
    <property type="entry name" value="MHD"/>
</dbReference>
<dbReference type="GO" id="GO:0016192">
    <property type="term" value="P:vesicle-mediated transport"/>
    <property type="evidence" value="ECO:0007669"/>
    <property type="project" value="InterPro"/>
</dbReference>
<dbReference type="GO" id="GO:0006031">
    <property type="term" value="P:chitin biosynthetic process"/>
    <property type="evidence" value="ECO:0007669"/>
    <property type="project" value="TreeGrafter"/>
</dbReference>
<dbReference type="STRING" id="61424.A0A2T9Z0L0"/>
<evidence type="ECO:0000256" key="3">
    <source>
        <dbReference type="ARBA" id="ARBA00022448"/>
    </source>
</evidence>
<name>A0A2T9Z0L0_9FUNG</name>
<protein>
    <recommendedName>
        <fullName evidence="2">chitin synthase</fullName>
        <ecNumber evidence="2">2.4.1.16</ecNumber>
    </recommendedName>
</protein>
<sequence length="1673" mass="189745">MSSPPKNSTNSSPRPAYLSGATNYNTLNPNISGELMGDSRNNLVHSSEGFFNKGIGFESEPNTSSRYNTGIIEKKIIQTDEHGYLALDKPPQEGTTRARKFWVFLSYLFTFLVPGFVLGWFGFKQKEQKQAWREKITLCIFIVFSWIVLLFVIIGLGLILCPKQHVWSIDELSGHNVDKDAYISIRGTVYDISKFIKQNHGVSPFPTADQMLLFAGNEVNYSFPLAIKTACPQLFDENVDTNNSLYLSYDITQMPDGYQNWFQHKVAPSKVYKHMSDTNFYFDDVLPTMNKYKKGSIVWKYKQVNDWHTDYGMYWRVINGEVFNLADYFYTINNPISQTQPAYNFLDPKIVSLFDDSGSLGTDLSAQWKLLNIDQDTLNKNYNCMKNLFFVGKVDTRQSLKCLFTNYLLLAFASILVFVIFIKFLAALQFGSKNVPQKQNKFVLCVVPCYTENENSINRTINSLASLDYDDKRKLIFVVCDGNIVGSGNDRPTPRIVLDTLGVDPDYDPPLRDYLAISEGPLEHNKAKVYSGLYDFEGHSVPFVVVVKVGNMFELKKPGNRGKRDSQLLVMRFLSKAFFGLPMTPLDLELHHHLSHIIGIHPTLFEFMFQVDADTQVYPDSLSRLVSSCTSDGNIVGICGETRLSNEKSTWVTMIQVYEYFISHNMAKAFESLFGTVTCLPGCFCMYRLYDMNKKPILLSPKIIIPYSEKRVDTLHKKNLLSLGEDRYLTTLMLKYFPSGTLRYIRDARCYTIAPEKWSVFISQRRRWINSTVHNLFELVLIQDLCGFCCFSMRFVVILDLFGTLTIPTVMIYMGYIVFIAISKLADVGYISLIIIAAVYGLQAIIYIMRREWQHIGWMLAYILFFPLWSFILPIYSFWHFDDFSWGNTRTIQEDKDAAKSSDKTDFENEMTEFDPKSIPLMLWPEYEAQLVSQGVLNLPPENMNPPESRAGSRTGSRAGSQVGSRAGTSMMRQQPVLRSLTPALNRQSHITTNSAQPFIPAGPVSAVSGMNFSPQQIYNAGQNIPPNSLGPQNRVQSYYSNAPPNVYQQPVNRNSGQFNRFSTVSTGIPPQQQQYMGGMGPQMMNNGMMVSGVQQVPSNISSSDNNINRNTIVDGLSYFNNAGQPTDPQQQYTQQFEMGLIGAQNNQVLMPSEEQVVEVIRSILSSNDLDNLSKKTIREQLSLYFGVDMTPYKQFIRKLTANEIVLSDPIFIGPAGTVCIHITRENIIFLCVLTEEESPISILEFLEQLVTTITFYIKKLNETNIKENFVTVYELVCEMVDEGYIVVTDASMLQSIVPVPNLITGIIESVSGLDLGRGIITPKLDHSVWKFTGGRDLLDNFGSTKNSLVDSKNRLVVESESQEISSQVLPWRNNLSKEFGTDGISYLNNEIFFDVVEKLSYTVDTNNNTSNFHIDGDINVNSKLSGMPIIKLALNKPGLIDDISFHMCTKLLTFQTNKTINFTPPDGKFKLASYSLKNDMIPFDSHTIPINLVVKRVFENIIPTTNIQNRIDLKREENEIKDERNSPPNSQKSIVQGFEVYLTPNFSFCSLLSNVKLKIPLPKSAYNIEVKTSLGSYNVDSKGMFVEWKIKDIKKDTTIETRNGNSKKLAIKYFVFLENVLDFDSTITVDFQMFGVSLSGLRIEKMDIINLNKKVYKGAKYETSAGIVQFRF</sequence>
<evidence type="ECO:0000256" key="7">
    <source>
        <dbReference type="ARBA" id="ARBA00022692"/>
    </source>
</evidence>
<dbReference type="GO" id="GO:0006886">
    <property type="term" value="P:intracellular protein transport"/>
    <property type="evidence" value="ECO:0007669"/>
    <property type="project" value="InterPro"/>
</dbReference>
<keyword evidence="8" id="KW-0653">Protein transport</keyword>
<dbReference type="InterPro" id="IPR036168">
    <property type="entry name" value="AP2_Mu_C_sf"/>
</dbReference>
<feature type="domain" description="Cytochrome b5 heme-binding" evidence="14">
    <location>
        <begin position="164"/>
        <end position="255"/>
    </location>
</feature>
<keyword evidence="6" id="KW-0808">Transferase</keyword>
<feature type="domain" description="MHD" evidence="15">
    <location>
        <begin position="1389"/>
        <end position="1672"/>
    </location>
</feature>
<dbReference type="InterPro" id="IPR004835">
    <property type="entry name" value="Chitin_synth"/>
</dbReference>
<organism evidence="17 18">
    <name type="scientific">Furculomyces boomerangus</name>
    <dbReference type="NCBI Taxonomy" id="61424"/>
    <lineage>
        <taxon>Eukaryota</taxon>
        <taxon>Fungi</taxon>
        <taxon>Fungi incertae sedis</taxon>
        <taxon>Zoopagomycota</taxon>
        <taxon>Kickxellomycotina</taxon>
        <taxon>Harpellomycetes</taxon>
        <taxon>Harpellales</taxon>
        <taxon>Harpellaceae</taxon>
        <taxon>Furculomyces</taxon>
    </lineage>
</organism>
<comment type="subcellular location">
    <subcellularLocation>
        <location evidence="1">Cell membrane</location>
        <topology evidence="1">Multi-pass membrane protein</topology>
    </subcellularLocation>
</comment>
<dbReference type="Pfam" id="PF00928">
    <property type="entry name" value="Adap_comp_sub"/>
    <property type="match status" value="1"/>
</dbReference>
<evidence type="ECO:0000256" key="12">
    <source>
        <dbReference type="SAM" id="MobiDB-lite"/>
    </source>
</evidence>
<feature type="transmembrane region" description="Helical" evidence="13">
    <location>
        <begin position="860"/>
        <end position="879"/>
    </location>
</feature>
<dbReference type="GO" id="GO:0005886">
    <property type="term" value="C:plasma membrane"/>
    <property type="evidence" value="ECO:0007669"/>
    <property type="project" value="UniProtKB-SubCell"/>
</dbReference>
<accession>A0A2T9Z0L0</accession>
<feature type="transmembrane region" description="Helical" evidence="13">
    <location>
        <begin position="801"/>
        <end position="822"/>
    </location>
</feature>
<dbReference type="SUPFAM" id="SSF109715">
    <property type="entry name" value="DEK C-terminal domain"/>
    <property type="match status" value="1"/>
</dbReference>
<dbReference type="PROSITE" id="PS51998">
    <property type="entry name" value="DEK_C"/>
    <property type="match status" value="1"/>
</dbReference>
<keyword evidence="7 13" id="KW-0812">Transmembrane</keyword>
<comment type="caution">
    <text evidence="17">The sequence shown here is derived from an EMBL/GenBank/DDBJ whole genome shotgun (WGS) entry which is preliminary data.</text>
</comment>
<dbReference type="Pfam" id="PF00173">
    <property type="entry name" value="Cyt-b5"/>
    <property type="match status" value="1"/>
</dbReference>
<evidence type="ECO:0000256" key="8">
    <source>
        <dbReference type="ARBA" id="ARBA00022927"/>
    </source>
</evidence>
<feature type="transmembrane region" description="Helical" evidence="13">
    <location>
        <begin position="101"/>
        <end position="123"/>
    </location>
</feature>
<feature type="region of interest" description="Disordered" evidence="12">
    <location>
        <begin position="940"/>
        <end position="971"/>
    </location>
</feature>
<feature type="transmembrane region" description="Helical" evidence="13">
    <location>
        <begin position="135"/>
        <end position="160"/>
    </location>
</feature>
<dbReference type="SUPFAM" id="SSF49447">
    <property type="entry name" value="Second domain of Mu2 adaptin subunit (ap50) of ap2 adaptor"/>
    <property type="match status" value="1"/>
</dbReference>
<keyword evidence="3" id="KW-0813">Transport</keyword>
<evidence type="ECO:0000256" key="13">
    <source>
        <dbReference type="SAM" id="Phobius"/>
    </source>
</evidence>
<evidence type="ECO:0000259" key="14">
    <source>
        <dbReference type="PROSITE" id="PS50255"/>
    </source>
</evidence>
<dbReference type="Proteomes" id="UP000245699">
    <property type="component" value="Unassembled WGS sequence"/>
</dbReference>
<feature type="compositionally biased region" description="Polar residues" evidence="12">
    <location>
        <begin position="952"/>
        <end position="971"/>
    </location>
</feature>
<dbReference type="Gene3D" id="3.30.450.60">
    <property type="match status" value="1"/>
</dbReference>
<evidence type="ECO:0000256" key="4">
    <source>
        <dbReference type="ARBA" id="ARBA00022475"/>
    </source>
</evidence>
<dbReference type="InterPro" id="IPR001392">
    <property type="entry name" value="Clathrin_mu"/>
</dbReference>
<dbReference type="EMBL" id="MBFT01000089">
    <property type="protein sequence ID" value="PVU98142.1"/>
    <property type="molecule type" value="Genomic_DNA"/>
</dbReference>
<dbReference type="Pfam" id="PF01217">
    <property type="entry name" value="Clat_adaptor_s"/>
    <property type="match status" value="1"/>
</dbReference>
<gene>
    <name evidence="17" type="ORF">BB559_001769</name>
</gene>
<dbReference type="GO" id="GO:0004100">
    <property type="term" value="F:chitin synthase activity"/>
    <property type="evidence" value="ECO:0007669"/>
    <property type="project" value="UniProtKB-EC"/>
</dbReference>
<evidence type="ECO:0000313" key="18">
    <source>
        <dbReference type="Proteomes" id="UP000245699"/>
    </source>
</evidence>
<keyword evidence="9 13" id="KW-1133">Transmembrane helix</keyword>
<dbReference type="Gene3D" id="2.60.40.1170">
    <property type="entry name" value="Mu homology domain, subdomain B"/>
    <property type="match status" value="2"/>
</dbReference>
<feature type="transmembrane region" description="Helical" evidence="13">
    <location>
        <begin position="828"/>
        <end position="848"/>
    </location>
</feature>
<proteinExistence type="predicted"/>
<dbReference type="PRINTS" id="PR00314">
    <property type="entry name" value="CLATHRINADPT"/>
</dbReference>
<keyword evidence="5" id="KW-0328">Glycosyltransferase</keyword>
<dbReference type="InterPro" id="IPR001199">
    <property type="entry name" value="Cyt_B5-like_heme/steroid-bd"/>
</dbReference>
<keyword evidence="11" id="KW-0325">Glycoprotein</keyword>
<dbReference type="EC" id="2.4.1.16" evidence="2"/>
<dbReference type="SUPFAM" id="SSF53448">
    <property type="entry name" value="Nucleotide-diphospho-sugar transferases"/>
    <property type="match status" value="1"/>
</dbReference>
<evidence type="ECO:0000313" key="17">
    <source>
        <dbReference type="EMBL" id="PVU98142.1"/>
    </source>
</evidence>
<dbReference type="InterPro" id="IPR011012">
    <property type="entry name" value="Longin-like_dom_sf"/>
</dbReference>
<evidence type="ECO:0000256" key="9">
    <source>
        <dbReference type="ARBA" id="ARBA00022989"/>
    </source>
</evidence>
<dbReference type="PANTHER" id="PTHR22914:SF13">
    <property type="entry name" value="CHITIN SYNTHASE"/>
    <property type="match status" value="1"/>
</dbReference>
<dbReference type="SUPFAM" id="SSF64356">
    <property type="entry name" value="SNARE-like"/>
    <property type="match status" value="1"/>
</dbReference>
<evidence type="ECO:0000259" key="16">
    <source>
        <dbReference type="PROSITE" id="PS51998"/>
    </source>
</evidence>
<reference evidence="17 18" key="1">
    <citation type="journal article" date="2018" name="MBio">
        <title>Comparative Genomics Reveals the Core Gene Toolbox for the Fungus-Insect Symbiosis.</title>
        <authorList>
            <person name="Wang Y."/>
            <person name="Stata M."/>
            <person name="Wang W."/>
            <person name="Stajich J.E."/>
            <person name="White M.M."/>
            <person name="Moncalvo J.M."/>
        </authorList>
    </citation>
    <scope>NUCLEOTIDE SEQUENCE [LARGE SCALE GENOMIC DNA]</scope>
    <source>
        <strain evidence="17 18">AUS-77-4</strain>
    </source>
</reference>
<dbReference type="GO" id="GO:0030131">
    <property type="term" value="C:clathrin adaptor complex"/>
    <property type="evidence" value="ECO:0007669"/>
    <property type="project" value="InterPro"/>
</dbReference>
<dbReference type="PANTHER" id="PTHR22914">
    <property type="entry name" value="CHITIN SYNTHASE"/>
    <property type="match status" value="1"/>
</dbReference>
<keyword evidence="18" id="KW-1185">Reference proteome</keyword>
<dbReference type="Pfam" id="PF03142">
    <property type="entry name" value="Chitin_synth_2"/>
    <property type="match status" value="1"/>
</dbReference>
<dbReference type="InterPro" id="IPR014876">
    <property type="entry name" value="DEK_C"/>
</dbReference>
<dbReference type="InterPro" id="IPR036400">
    <property type="entry name" value="Cyt_B5-like_heme/steroid_sf"/>
</dbReference>
<evidence type="ECO:0000259" key="15">
    <source>
        <dbReference type="PROSITE" id="PS51072"/>
    </source>
</evidence>
<dbReference type="GO" id="GO:0031505">
    <property type="term" value="P:fungal-type cell wall organization"/>
    <property type="evidence" value="ECO:0007669"/>
    <property type="project" value="TreeGrafter"/>
</dbReference>
<dbReference type="InterPro" id="IPR022775">
    <property type="entry name" value="AP_mu_sigma_su"/>
</dbReference>
<dbReference type="SUPFAM" id="SSF55856">
    <property type="entry name" value="Cytochrome b5-like heme/steroid binding domain"/>
    <property type="match status" value="1"/>
</dbReference>
<dbReference type="GO" id="GO:0030428">
    <property type="term" value="C:cell septum"/>
    <property type="evidence" value="ECO:0007669"/>
    <property type="project" value="TreeGrafter"/>
</dbReference>
<evidence type="ECO:0000256" key="11">
    <source>
        <dbReference type="ARBA" id="ARBA00023180"/>
    </source>
</evidence>
<evidence type="ECO:0000256" key="1">
    <source>
        <dbReference type="ARBA" id="ARBA00004651"/>
    </source>
</evidence>
<dbReference type="Pfam" id="PF08766">
    <property type="entry name" value="DEK_C"/>
    <property type="match status" value="1"/>
</dbReference>
<keyword evidence="4" id="KW-1003">Cell membrane</keyword>
<evidence type="ECO:0000256" key="6">
    <source>
        <dbReference type="ARBA" id="ARBA00022679"/>
    </source>
</evidence>
<dbReference type="PROSITE" id="PS50255">
    <property type="entry name" value="CYTOCHROME_B5_2"/>
    <property type="match status" value="1"/>
</dbReference>